<dbReference type="Proteomes" id="UP000565155">
    <property type="component" value="Unassembled WGS sequence"/>
</dbReference>
<reference evidence="1 2" key="1">
    <citation type="submission" date="2020-04" db="EMBL/GenBank/DDBJ databases">
        <title>Whole-genome sequencing of Vibrio spp. from China reveals different genetic environments of blaCTX-M-14 among diverse lineages.</title>
        <authorList>
            <person name="Zheng Z."/>
            <person name="Ye L."/>
            <person name="Chen S."/>
        </authorList>
    </citation>
    <scope>NUCLEOTIDE SEQUENCE [LARGE SCALE GENOMIC DNA]</scope>
    <source>
        <strain evidence="1 2">Vb1636</strain>
    </source>
</reference>
<sequence>MNWSIEQIEDQLNRRELKGVIDLIANQSDFEVLFEQELCKQGISKQSFNRQFFRAKQQMDIVRLPAYQQALVEAEQVSEADRLFLVDFFKPLVKKYQCLLGYHDKTEQKKIAGFIKRKTQGGQ</sequence>
<evidence type="ECO:0000313" key="1">
    <source>
        <dbReference type="EMBL" id="NMR72629.1"/>
    </source>
</evidence>
<comment type="caution">
    <text evidence="1">The sequence shown here is derived from an EMBL/GenBank/DDBJ whole genome shotgun (WGS) entry which is preliminary data.</text>
</comment>
<proteinExistence type="predicted"/>
<protein>
    <submittedName>
        <fullName evidence="1">Uncharacterized protein</fullName>
    </submittedName>
</protein>
<dbReference type="AlphaFoldDB" id="A0A7Y0MUG1"/>
<dbReference type="EMBL" id="JABCMA010000002">
    <property type="protein sequence ID" value="NMR72629.1"/>
    <property type="molecule type" value="Genomic_DNA"/>
</dbReference>
<gene>
    <name evidence="1" type="ORF">HKB35_03235</name>
</gene>
<accession>A0A7Y0MUG1</accession>
<name>A0A7Y0MUG1_VIBAL</name>
<evidence type="ECO:0000313" key="2">
    <source>
        <dbReference type="Proteomes" id="UP000565155"/>
    </source>
</evidence>
<dbReference type="RefSeq" id="WP_169628392.1">
    <property type="nucleotide sequence ID" value="NZ_JABCMA010000002.1"/>
</dbReference>
<organism evidence="1 2">
    <name type="scientific">Vibrio alginolyticus</name>
    <dbReference type="NCBI Taxonomy" id="663"/>
    <lineage>
        <taxon>Bacteria</taxon>
        <taxon>Pseudomonadati</taxon>
        <taxon>Pseudomonadota</taxon>
        <taxon>Gammaproteobacteria</taxon>
        <taxon>Vibrionales</taxon>
        <taxon>Vibrionaceae</taxon>
        <taxon>Vibrio</taxon>
    </lineage>
</organism>